<keyword evidence="11" id="KW-1185">Reference proteome</keyword>
<comment type="catalytic activity">
    <reaction evidence="7 8">
        <text>CMP + ATP = CDP + ADP</text>
        <dbReference type="Rhea" id="RHEA:11600"/>
        <dbReference type="ChEBI" id="CHEBI:30616"/>
        <dbReference type="ChEBI" id="CHEBI:58069"/>
        <dbReference type="ChEBI" id="CHEBI:60377"/>
        <dbReference type="ChEBI" id="CHEBI:456216"/>
        <dbReference type="EC" id="2.7.4.25"/>
    </reaction>
</comment>
<dbReference type="STRING" id="91360.SAMN05660330_03947"/>
<evidence type="ECO:0000256" key="4">
    <source>
        <dbReference type="ARBA" id="ARBA00022777"/>
    </source>
</evidence>
<dbReference type="InterPro" id="IPR011994">
    <property type="entry name" value="Cytidylate_kinase_dom"/>
</dbReference>
<keyword evidence="8" id="KW-0963">Cytoplasm</keyword>
<dbReference type="Proteomes" id="UP000199073">
    <property type="component" value="Unassembled WGS sequence"/>
</dbReference>
<dbReference type="InterPro" id="IPR003136">
    <property type="entry name" value="Cytidylate_kin"/>
</dbReference>
<comment type="similarity">
    <text evidence="1 8">Belongs to the cytidylate kinase family. Type 1 subfamily.</text>
</comment>
<dbReference type="NCBIfam" id="TIGR00017">
    <property type="entry name" value="cmk"/>
    <property type="match status" value="1"/>
</dbReference>
<dbReference type="RefSeq" id="WP_092225850.1">
    <property type="nucleotide sequence ID" value="NZ_FNJI01000044.1"/>
</dbReference>
<comment type="subcellular location">
    <subcellularLocation>
        <location evidence="8">Cytoplasm</location>
    </subcellularLocation>
</comment>
<feature type="domain" description="Cytidylate kinase" evidence="9">
    <location>
        <begin position="8"/>
        <end position="224"/>
    </location>
</feature>
<dbReference type="HAMAP" id="MF_00238">
    <property type="entry name" value="Cytidyl_kinase_type1"/>
    <property type="match status" value="1"/>
</dbReference>
<dbReference type="EMBL" id="FNJI01000044">
    <property type="protein sequence ID" value="SDP75191.1"/>
    <property type="molecule type" value="Genomic_DNA"/>
</dbReference>
<accession>A0A1H0V9X9</accession>
<sequence>MSEKLIIVTIDGPAGVGKSTVSKKVAAATGFTYLDTGAMYRAVGLFFQEASVDLDNISQVREKLDMIEIELFPATDEDSDVGVRLCGEDVSEAIRTPEMAMVASKVSAIPVVREVLTKIQREYGTRGRIVAEGRDTGTVVFPLAAYKFFLDAEPRERAERRFRQLKARGEEADYQELLRMTIERDNNDRNRLVAPLKQADDAVLIDTTALDVEEVVKQILAIVNG</sequence>
<name>A0A1H0V9X9_9BACT</name>
<feature type="binding site" evidence="8">
    <location>
        <begin position="12"/>
        <end position="20"/>
    </location>
    <ligand>
        <name>ATP</name>
        <dbReference type="ChEBI" id="CHEBI:30616"/>
    </ligand>
</feature>
<reference evidence="10 11" key="1">
    <citation type="submission" date="2016-10" db="EMBL/GenBank/DDBJ databases">
        <authorList>
            <person name="de Groot N.N."/>
        </authorList>
    </citation>
    <scope>NUCLEOTIDE SEQUENCE [LARGE SCALE GENOMIC DNA]</scope>
    <source>
        <strain evidence="10 11">DSM 12130</strain>
    </source>
</reference>
<dbReference type="GO" id="GO:0006220">
    <property type="term" value="P:pyrimidine nucleotide metabolic process"/>
    <property type="evidence" value="ECO:0007669"/>
    <property type="project" value="UniProtKB-UniRule"/>
</dbReference>
<dbReference type="SUPFAM" id="SSF52540">
    <property type="entry name" value="P-loop containing nucleoside triphosphate hydrolases"/>
    <property type="match status" value="1"/>
</dbReference>
<dbReference type="GO" id="GO:0005524">
    <property type="term" value="F:ATP binding"/>
    <property type="evidence" value="ECO:0007669"/>
    <property type="project" value="UniProtKB-UniRule"/>
</dbReference>
<dbReference type="OrthoDB" id="9807434at2"/>
<dbReference type="CDD" id="cd02020">
    <property type="entry name" value="CMPK"/>
    <property type="match status" value="1"/>
</dbReference>
<keyword evidence="5 8" id="KW-0067">ATP-binding</keyword>
<evidence type="ECO:0000259" key="9">
    <source>
        <dbReference type="Pfam" id="PF02224"/>
    </source>
</evidence>
<evidence type="ECO:0000256" key="8">
    <source>
        <dbReference type="HAMAP-Rule" id="MF_00238"/>
    </source>
</evidence>
<dbReference type="GO" id="GO:0036431">
    <property type="term" value="F:dCMP kinase activity"/>
    <property type="evidence" value="ECO:0007669"/>
    <property type="project" value="InterPro"/>
</dbReference>
<proteinExistence type="inferred from homology"/>
<evidence type="ECO:0000256" key="5">
    <source>
        <dbReference type="ARBA" id="ARBA00022840"/>
    </source>
</evidence>
<dbReference type="Gene3D" id="3.40.50.300">
    <property type="entry name" value="P-loop containing nucleotide triphosphate hydrolases"/>
    <property type="match status" value="1"/>
</dbReference>
<dbReference type="InterPro" id="IPR027417">
    <property type="entry name" value="P-loop_NTPase"/>
</dbReference>
<gene>
    <name evidence="8" type="primary">cmk</name>
    <name evidence="10" type="ORF">SAMN05660330_03947</name>
</gene>
<evidence type="ECO:0000313" key="11">
    <source>
        <dbReference type="Proteomes" id="UP000199073"/>
    </source>
</evidence>
<dbReference type="GO" id="GO:0005737">
    <property type="term" value="C:cytoplasm"/>
    <property type="evidence" value="ECO:0007669"/>
    <property type="project" value="UniProtKB-SubCell"/>
</dbReference>
<keyword evidence="4 8" id="KW-0418">Kinase</keyword>
<evidence type="ECO:0000313" key="10">
    <source>
        <dbReference type="EMBL" id="SDP75191.1"/>
    </source>
</evidence>
<dbReference type="EC" id="2.7.4.25" evidence="8"/>
<dbReference type="AlphaFoldDB" id="A0A1H0V9X9"/>
<evidence type="ECO:0000256" key="6">
    <source>
        <dbReference type="ARBA" id="ARBA00047615"/>
    </source>
</evidence>
<dbReference type="GO" id="GO:0036430">
    <property type="term" value="F:CMP kinase activity"/>
    <property type="evidence" value="ECO:0007669"/>
    <property type="project" value="RHEA"/>
</dbReference>
<evidence type="ECO:0000256" key="2">
    <source>
        <dbReference type="ARBA" id="ARBA00022679"/>
    </source>
</evidence>
<evidence type="ECO:0000256" key="3">
    <source>
        <dbReference type="ARBA" id="ARBA00022741"/>
    </source>
</evidence>
<keyword evidence="2 8" id="KW-0808">Transferase</keyword>
<comment type="catalytic activity">
    <reaction evidence="6 8">
        <text>dCMP + ATP = dCDP + ADP</text>
        <dbReference type="Rhea" id="RHEA:25094"/>
        <dbReference type="ChEBI" id="CHEBI:30616"/>
        <dbReference type="ChEBI" id="CHEBI:57566"/>
        <dbReference type="ChEBI" id="CHEBI:58593"/>
        <dbReference type="ChEBI" id="CHEBI:456216"/>
        <dbReference type="EC" id="2.7.4.25"/>
    </reaction>
</comment>
<organism evidence="10 11">
    <name type="scientific">Desulforhopalus singaporensis</name>
    <dbReference type="NCBI Taxonomy" id="91360"/>
    <lineage>
        <taxon>Bacteria</taxon>
        <taxon>Pseudomonadati</taxon>
        <taxon>Thermodesulfobacteriota</taxon>
        <taxon>Desulfobulbia</taxon>
        <taxon>Desulfobulbales</taxon>
        <taxon>Desulfocapsaceae</taxon>
        <taxon>Desulforhopalus</taxon>
    </lineage>
</organism>
<dbReference type="Pfam" id="PF02224">
    <property type="entry name" value="Cytidylate_kin"/>
    <property type="match status" value="1"/>
</dbReference>
<protein>
    <recommendedName>
        <fullName evidence="8">Cytidylate kinase</fullName>
        <shortName evidence="8">CK</shortName>
        <ecNumber evidence="8">2.7.4.25</ecNumber>
    </recommendedName>
    <alternativeName>
        <fullName evidence="8">Cytidine monophosphate kinase</fullName>
        <shortName evidence="8">CMP kinase</shortName>
    </alternativeName>
</protein>
<evidence type="ECO:0000256" key="7">
    <source>
        <dbReference type="ARBA" id="ARBA00048478"/>
    </source>
</evidence>
<keyword evidence="3 8" id="KW-0547">Nucleotide-binding</keyword>
<evidence type="ECO:0000256" key="1">
    <source>
        <dbReference type="ARBA" id="ARBA00009427"/>
    </source>
</evidence>